<dbReference type="InterPro" id="IPR007630">
    <property type="entry name" value="RNA_pol_sigma70_r4"/>
</dbReference>
<feature type="domain" description="RNA polymerase sigma-70 region 4" evidence="7">
    <location>
        <begin position="154"/>
        <end position="201"/>
    </location>
</feature>
<gene>
    <name evidence="8" type="ORF">RM780_17535</name>
</gene>
<dbReference type="Pfam" id="PF04542">
    <property type="entry name" value="Sigma70_r2"/>
    <property type="match status" value="1"/>
</dbReference>
<dbReference type="InterPro" id="IPR013324">
    <property type="entry name" value="RNA_pol_sigma_r3/r4-like"/>
</dbReference>
<protein>
    <submittedName>
        <fullName evidence="8">Sigma-70 family RNA polymerase sigma factor</fullName>
    </submittedName>
</protein>
<feature type="domain" description="RNA polymerase sigma-70 region 2" evidence="6">
    <location>
        <begin position="45"/>
        <end position="118"/>
    </location>
</feature>
<proteinExistence type="inferred from homology"/>
<dbReference type="Gene3D" id="1.10.1740.10">
    <property type="match status" value="1"/>
</dbReference>
<evidence type="ECO:0000256" key="2">
    <source>
        <dbReference type="ARBA" id="ARBA00023015"/>
    </source>
</evidence>
<dbReference type="InterPro" id="IPR013325">
    <property type="entry name" value="RNA_pol_sigma_r2"/>
</dbReference>
<keyword evidence="4" id="KW-0238">DNA-binding</keyword>
<evidence type="ECO:0000256" key="3">
    <source>
        <dbReference type="ARBA" id="ARBA00023082"/>
    </source>
</evidence>
<dbReference type="InterPro" id="IPR039425">
    <property type="entry name" value="RNA_pol_sigma-70-like"/>
</dbReference>
<dbReference type="SUPFAM" id="SSF88659">
    <property type="entry name" value="Sigma3 and sigma4 domains of RNA polymerase sigma factors"/>
    <property type="match status" value="1"/>
</dbReference>
<evidence type="ECO:0000259" key="7">
    <source>
        <dbReference type="Pfam" id="PF04545"/>
    </source>
</evidence>
<dbReference type="InterPro" id="IPR014284">
    <property type="entry name" value="RNA_pol_sigma-70_dom"/>
</dbReference>
<keyword evidence="5" id="KW-0804">Transcription</keyword>
<dbReference type="InterPro" id="IPR007627">
    <property type="entry name" value="RNA_pol_sigma70_r2"/>
</dbReference>
<dbReference type="RefSeq" id="WP_311631690.1">
    <property type="nucleotide sequence ID" value="NZ_JAVREN010000025.1"/>
</dbReference>
<comment type="caution">
    <text evidence="8">The sequence shown here is derived from an EMBL/GenBank/DDBJ whole genome shotgun (WGS) entry which is preliminary data.</text>
</comment>
<dbReference type="InterPro" id="IPR036388">
    <property type="entry name" value="WH-like_DNA-bd_sf"/>
</dbReference>
<evidence type="ECO:0000256" key="4">
    <source>
        <dbReference type="ARBA" id="ARBA00023125"/>
    </source>
</evidence>
<keyword evidence="2" id="KW-0805">Transcription regulation</keyword>
<sequence length="207" mass="22132">MSHAKPAPPAARPSLTALAAPAVATGAAPVPRPSAGAHPRTPAAERYRDGLLRYVSRLTAGDAHRAEDIVQETMLRAWLAADEFSDGEGAFHGSEDHLAAWLHTVARNLAIDARRRDRALPVGILPASLLHRAADGGAEMAATVAERVTLVPSLARLSPRHREVVVHVYLYDRSRADVARRLGVPGGTVKSRLHYALSALRRDLPAA</sequence>
<comment type="similarity">
    <text evidence="1">Belongs to the sigma-70 factor family. ECF subfamily.</text>
</comment>
<dbReference type="PANTHER" id="PTHR43133:SF52">
    <property type="entry name" value="ECF RNA POLYMERASE SIGMA FACTOR SIGL"/>
    <property type="match status" value="1"/>
</dbReference>
<dbReference type="NCBIfam" id="TIGR02937">
    <property type="entry name" value="sigma70-ECF"/>
    <property type="match status" value="1"/>
</dbReference>
<organism evidence="8 9">
    <name type="scientific">Streptomyces boetiae</name>
    <dbReference type="NCBI Taxonomy" id="3075541"/>
    <lineage>
        <taxon>Bacteria</taxon>
        <taxon>Bacillati</taxon>
        <taxon>Actinomycetota</taxon>
        <taxon>Actinomycetes</taxon>
        <taxon>Kitasatosporales</taxon>
        <taxon>Streptomycetaceae</taxon>
        <taxon>Streptomyces</taxon>
    </lineage>
</organism>
<dbReference type="CDD" id="cd06171">
    <property type="entry name" value="Sigma70_r4"/>
    <property type="match status" value="1"/>
</dbReference>
<dbReference type="Proteomes" id="UP001183388">
    <property type="component" value="Unassembled WGS sequence"/>
</dbReference>
<dbReference type="SUPFAM" id="SSF88946">
    <property type="entry name" value="Sigma2 domain of RNA polymerase sigma factors"/>
    <property type="match status" value="1"/>
</dbReference>
<evidence type="ECO:0000256" key="1">
    <source>
        <dbReference type="ARBA" id="ARBA00010641"/>
    </source>
</evidence>
<evidence type="ECO:0000259" key="6">
    <source>
        <dbReference type="Pfam" id="PF04542"/>
    </source>
</evidence>
<evidence type="ECO:0000256" key="5">
    <source>
        <dbReference type="ARBA" id="ARBA00023163"/>
    </source>
</evidence>
<name>A0ABU2LAZ9_9ACTN</name>
<accession>A0ABU2LAZ9</accession>
<reference evidence="9" key="1">
    <citation type="submission" date="2023-07" db="EMBL/GenBank/DDBJ databases">
        <title>30 novel species of actinomycetes from the DSMZ collection.</title>
        <authorList>
            <person name="Nouioui I."/>
        </authorList>
    </citation>
    <scope>NUCLEOTIDE SEQUENCE [LARGE SCALE GENOMIC DNA]</scope>
    <source>
        <strain evidence="9">DSM 44917</strain>
    </source>
</reference>
<keyword evidence="3" id="KW-0731">Sigma factor</keyword>
<evidence type="ECO:0000313" key="8">
    <source>
        <dbReference type="EMBL" id="MDT0308750.1"/>
    </source>
</evidence>
<evidence type="ECO:0000313" key="9">
    <source>
        <dbReference type="Proteomes" id="UP001183388"/>
    </source>
</evidence>
<dbReference type="Pfam" id="PF04545">
    <property type="entry name" value="Sigma70_r4"/>
    <property type="match status" value="1"/>
</dbReference>
<keyword evidence="9" id="KW-1185">Reference proteome</keyword>
<dbReference type="Gene3D" id="1.10.10.10">
    <property type="entry name" value="Winged helix-like DNA-binding domain superfamily/Winged helix DNA-binding domain"/>
    <property type="match status" value="1"/>
</dbReference>
<dbReference type="PANTHER" id="PTHR43133">
    <property type="entry name" value="RNA POLYMERASE ECF-TYPE SIGMA FACTO"/>
    <property type="match status" value="1"/>
</dbReference>
<dbReference type="EMBL" id="JAVREN010000025">
    <property type="protein sequence ID" value="MDT0308750.1"/>
    <property type="molecule type" value="Genomic_DNA"/>
</dbReference>